<accession>A0A668SVJ4</accession>
<protein>
    <recommendedName>
        <fullName evidence="9">VPS37 C-terminal domain-containing protein</fullName>
    </recommendedName>
</protein>
<evidence type="ECO:0000256" key="4">
    <source>
        <dbReference type="ARBA" id="ARBA00022753"/>
    </source>
</evidence>
<evidence type="ECO:0000259" key="9">
    <source>
        <dbReference type="PROSITE" id="PS51314"/>
    </source>
</evidence>
<dbReference type="GeneID" id="116316382"/>
<dbReference type="PROSITE" id="PS51314">
    <property type="entry name" value="VPS37_C"/>
    <property type="match status" value="1"/>
</dbReference>
<gene>
    <name evidence="10" type="primary">LOC116316382</name>
</gene>
<dbReference type="PANTHER" id="PTHR13678:SF24">
    <property type="entry name" value="SI:CH211-284F22.3"/>
    <property type="match status" value="1"/>
</dbReference>
<evidence type="ECO:0000256" key="5">
    <source>
        <dbReference type="ARBA" id="ARBA00022927"/>
    </source>
</evidence>
<reference evidence="10" key="2">
    <citation type="submission" date="2025-09" db="UniProtKB">
        <authorList>
            <consortium name="Ensembl"/>
        </authorList>
    </citation>
    <scope>IDENTIFICATION</scope>
</reference>
<dbReference type="RefSeq" id="XP_031590797.2">
    <property type="nucleotide sequence ID" value="XM_031734937.2"/>
</dbReference>
<organism evidence="10 11">
    <name type="scientific">Oreochromis aureus</name>
    <name type="common">Israeli tilapia</name>
    <name type="synonym">Chromis aureus</name>
    <dbReference type="NCBI Taxonomy" id="47969"/>
    <lineage>
        <taxon>Eukaryota</taxon>
        <taxon>Metazoa</taxon>
        <taxon>Chordata</taxon>
        <taxon>Craniata</taxon>
        <taxon>Vertebrata</taxon>
        <taxon>Euteleostomi</taxon>
        <taxon>Actinopterygii</taxon>
        <taxon>Neopterygii</taxon>
        <taxon>Teleostei</taxon>
        <taxon>Neoteleostei</taxon>
        <taxon>Acanthomorphata</taxon>
        <taxon>Ovalentaria</taxon>
        <taxon>Cichlomorphae</taxon>
        <taxon>Cichliformes</taxon>
        <taxon>Cichlidae</taxon>
        <taxon>African cichlids</taxon>
        <taxon>Pseudocrenilabrinae</taxon>
        <taxon>Oreochromini</taxon>
        <taxon>Oreochromis</taxon>
    </lineage>
</organism>
<keyword evidence="4" id="KW-0967">Endosome</keyword>
<evidence type="ECO:0000256" key="2">
    <source>
        <dbReference type="ARBA" id="ARBA00007617"/>
    </source>
</evidence>
<dbReference type="AlphaFoldDB" id="A0A668SVJ4"/>
<comment type="similarity">
    <text evidence="2">Belongs to the VPS37 family.</text>
</comment>
<keyword evidence="3 7" id="KW-0813">Transport</keyword>
<keyword evidence="11" id="KW-1185">Reference proteome</keyword>
<feature type="domain" description="VPS37 C-terminal" evidence="9">
    <location>
        <begin position="80"/>
        <end position="169"/>
    </location>
</feature>
<proteinExistence type="inferred from homology"/>
<reference evidence="10" key="1">
    <citation type="submission" date="2025-08" db="UniProtKB">
        <authorList>
            <consortium name="Ensembl"/>
        </authorList>
    </citation>
    <scope>IDENTIFICATION</scope>
</reference>
<dbReference type="GO" id="GO:0006623">
    <property type="term" value="P:protein targeting to vacuole"/>
    <property type="evidence" value="ECO:0007669"/>
    <property type="project" value="TreeGrafter"/>
</dbReference>
<dbReference type="GO" id="GO:0031902">
    <property type="term" value="C:late endosome membrane"/>
    <property type="evidence" value="ECO:0007669"/>
    <property type="project" value="UniProtKB-SubCell"/>
</dbReference>
<comment type="subcellular location">
    <subcellularLocation>
        <location evidence="1">Late endosome membrane</location>
        <topology evidence="1">Peripheral membrane protein</topology>
    </subcellularLocation>
</comment>
<dbReference type="OMA" id="KITHMAR"/>
<evidence type="ECO:0000256" key="6">
    <source>
        <dbReference type="ARBA" id="ARBA00025010"/>
    </source>
</evidence>
<evidence type="ECO:0000313" key="11">
    <source>
        <dbReference type="Proteomes" id="UP000472276"/>
    </source>
</evidence>
<keyword evidence="5 7" id="KW-0653">Protein transport</keyword>
<dbReference type="PANTHER" id="PTHR13678">
    <property type="entry name" value="VACUOLAR PROTEIN SORTING-ASSOCIATED PROTEIN 37"/>
    <property type="match status" value="1"/>
</dbReference>
<dbReference type="GO" id="GO:0006612">
    <property type="term" value="P:protein targeting to membrane"/>
    <property type="evidence" value="ECO:0007669"/>
    <property type="project" value="TreeGrafter"/>
</dbReference>
<dbReference type="GO" id="GO:0000813">
    <property type="term" value="C:ESCRT I complex"/>
    <property type="evidence" value="ECO:0007669"/>
    <property type="project" value="UniProtKB-ARBA"/>
</dbReference>
<dbReference type="GO" id="GO:0043162">
    <property type="term" value="P:ubiquitin-dependent protein catabolic process via the multivesicular body sorting pathway"/>
    <property type="evidence" value="ECO:0007669"/>
    <property type="project" value="TreeGrafter"/>
</dbReference>
<dbReference type="KEGG" id="oau:116316382"/>
<dbReference type="InterPro" id="IPR009851">
    <property type="entry name" value="Mod_r"/>
</dbReference>
<dbReference type="Proteomes" id="UP000472276">
    <property type="component" value="Unassembled WGS sequence"/>
</dbReference>
<evidence type="ECO:0000256" key="1">
    <source>
        <dbReference type="ARBA" id="ARBA00004633"/>
    </source>
</evidence>
<sequence length="250" mass="29220">MSLPVQFHFGVRRTRELRELLEDEDKITHMARSSEKFQRLQQAAQKIRISNQKLAKVNLTQKPKFRDAKLLLAVKYKELKKLRSIIQAKQDQLAEKYSVHYAHWCLLNKIRHAEEESELLFQRFTDGKTAIQDFLELFVSSQKLHHIRLVLVRKLQEIIRNETTTAQRLSEAHYLSLGLPEQVSLTTAVVLPPFLLALGAHINTVPCIQPSVFCSDEDELLQMEMHRRGRKPTRLQPLSMQPRRHQQAPH</sequence>
<comment type="function">
    <text evidence="6">Component of the ESCRT-I complex, a regulator of vesicular trafficking process. Required for the sorting of endocytic ubiquitinated cargos into multivesicular bodies. May be involved in cell growth and differentiation.</text>
</comment>
<feature type="region of interest" description="Disordered" evidence="8">
    <location>
        <begin position="228"/>
        <end position="250"/>
    </location>
</feature>
<dbReference type="Ensembl" id="ENSOABT00000018653.2">
    <property type="protein sequence ID" value="ENSOABP00000018102.2"/>
    <property type="gene ID" value="ENSOABG00000008813.2"/>
</dbReference>
<dbReference type="Pfam" id="PF07200">
    <property type="entry name" value="Mod_r"/>
    <property type="match status" value="1"/>
</dbReference>
<evidence type="ECO:0000313" key="10">
    <source>
        <dbReference type="Ensembl" id="ENSOABP00000018102.2"/>
    </source>
</evidence>
<evidence type="ECO:0000256" key="7">
    <source>
        <dbReference type="PROSITE-ProRule" id="PRU00646"/>
    </source>
</evidence>
<evidence type="ECO:0000256" key="3">
    <source>
        <dbReference type="ARBA" id="ARBA00022448"/>
    </source>
</evidence>
<evidence type="ECO:0000256" key="8">
    <source>
        <dbReference type="SAM" id="MobiDB-lite"/>
    </source>
</evidence>
<name>A0A668SVJ4_OREAU</name>